<feature type="compositionally biased region" description="Low complexity" evidence="1">
    <location>
        <begin position="218"/>
        <end position="231"/>
    </location>
</feature>
<evidence type="ECO:0000256" key="1">
    <source>
        <dbReference type="SAM" id="MobiDB-lite"/>
    </source>
</evidence>
<dbReference type="STRING" id="546271.Selsp_1936"/>
<dbReference type="InterPro" id="IPR027275">
    <property type="entry name" value="PRC-brl_dom"/>
</dbReference>
<evidence type="ECO:0000313" key="3">
    <source>
        <dbReference type="EMBL" id="AEC00889.1"/>
    </source>
</evidence>
<dbReference type="Gene3D" id="2.30.30.240">
    <property type="entry name" value="PRC-barrel domain"/>
    <property type="match status" value="1"/>
</dbReference>
<accession>C9LRJ6</accession>
<dbReference type="Pfam" id="PF05239">
    <property type="entry name" value="PRC"/>
    <property type="match status" value="1"/>
</dbReference>
<dbReference type="AlphaFoldDB" id="C9LRJ6"/>
<name>C9LRJ6_SELS3</name>
<dbReference type="Proteomes" id="UP000003505">
    <property type="component" value="Unassembled WGS sequence"/>
</dbReference>
<proteinExistence type="predicted"/>
<dbReference type="InterPro" id="IPR011033">
    <property type="entry name" value="PRC_barrel-like_sf"/>
</dbReference>
<feature type="region of interest" description="Disordered" evidence="1">
    <location>
        <begin position="186"/>
        <end position="259"/>
    </location>
</feature>
<dbReference type="SUPFAM" id="SSF50346">
    <property type="entry name" value="PRC-barrel domain"/>
    <property type="match status" value="1"/>
</dbReference>
<reference evidence="4 5" key="1">
    <citation type="submission" date="2009-09" db="EMBL/GenBank/DDBJ databases">
        <authorList>
            <person name="Weinstock G."/>
            <person name="Sodergren E."/>
            <person name="Clifton S."/>
            <person name="Fulton L."/>
            <person name="Fulton B."/>
            <person name="Courtney L."/>
            <person name="Fronick C."/>
            <person name="Harrison M."/>
            <person name="Strong C."/>
            <person name="Farmer C."/>
            <person name="Delahaunty K."/>
            <person name="Markovic C."/>
            <person name="Hall O."/>
            <person name="Minx P."/>
            <person name="Tomlinson C."/>
            <person name="Mitreva M."/>
            <person name="Nelson J."/>
            <person name="Hou S."/>
            <person name="Wollam A."/>
            <person name="Pepin K.H."/>
            <person name="Johnson M."/>
            <person name="Bhonagiri V."/>
            <person name="Nash W.E."/>
            <person name="Warren W."/>
            <person name="Chinwalla A."/>
            <person name="Mardis E.R."/>
            <person name="Wilson R.K."/>
        </authorList>
    </citation>
    <scope>NUCLEOTIDE SEQUENCE [LARGE SCALE GENOMIC DNA]</scope>
    <source>
        <strain evidence="4">ATCC 35185</strain>
        <strain evidence="5">ATCC 35185 / DSM 20758 / VPI D19B-28</strain>
    </source>
</reference>
<dbReference type="KEGG" id="ssg:Selsp_1936"/>
<protein>
    <submittedName>
        <fullName evidence="4">PRC-barrel domain protein</fullName>
    </submittedName>
</protein>
<gene>
    <name evidence="3" type="ordered locus">Selsp_1936</name>
    <name evidence="4" type="ORF">SELSPUOL_00062</name>
</gene>
<dbReference type="Proteomes" id="UP000011124">
    <property type="component" value="Chromosome"/>
</dbReference>
<keyword evidence="6" id="KW-1185">Reference proteome</keyword>
<sequence length="310" mass="32347">MKTSAEILGLPVISITEGRELGMSKTLLIDAKNGAVAAITIEDDDWYRGVKLIPFESVIAVGADAITITNSENILTLEDAVDFENLLDENVRIIGTKAITKAGTIQGSVSEIYIGDDGKVVQCEISDPQGNFLDNISAEQISIFGKQVTVIDSGSVAATAAPAMPAAETPAAPAFEAAPTFAEPPVAEPVAEAAPEPVPETPAVPDMPAAEPVEEPAPESVVEPAAETPAEVPAPEPAAAPEAAEDPAEKAAAKATEDRHRRFLLNKKASRRITTDTGVVIVEAGGDITEEVLQKAKLANKIIELSMNVQ</sequence>
<evidence type="ECO:0000313" key="4">
    <source>
        <dbReference type="EMBL" id="EEX78462.1"/>
    </source>
</evidence>
<dbReference type="HOGENOM" id="CLU_068642_0_0_9"/>
<evidence type="ECO:0000313" key="6">
    <source>
        <dbReference type="Proteomes" id="UP000011124"/>
    </source>
</evidence>
<evidence type="ECO:0000259" key="2">
    <source>
        <dbReference type="Pfam" id="PF05239"/>
    </source>
</evidence>
<feature type="domain" description="PRC-barrel" evidence="2">
    <location>
        <begin position="4"/>
        <end position="72"/>
    </location>
</feature>
<dbReference type="EMBL" id="ACKP02000002">
    <property type="protein sequence ID" value="EEX78462.1"/>
    <property type="molecule type" value="Genomic_DNA"/>
</dbReference>
<dbReference type="eggNOG" id="COG3881">
    <property type="taxonomic scope" value="Bacteria"/>
</dbReference>
<organism evidence="4 5">
    <name type="scientific">Selenomonas sputigena (strain ATCC 35185 / DSM 20758 / CCUG 44933 / VPI D19B-28)</name>
    <dbReference type="NCBI Taxonomy" id="546271"/>
    <lineage>
        <taxon>Bacteria</taxon>
        <taxon>Bacillati</taxon>
        <taxon>Bacillota</taxon>
        <taxon>Negativicutes</taxon>
        <taxon>Selenomonadales</taxon>
        <taxon>Selenomonadaceae</taxon>
        <taxon>Selenomonas</taxon>
    </lineage>
</organism>
<dbReference type="EMBL" id="CP002637">
    <property type="protein sequence ID" value="AEC00889.1"/>
    <property type="molecule type" value="Genomic_DNA"/>
</dbReference>
<dbReference type="RefSeq" id="WP_006190621.1">
    <property type="nucleotide sequence ID" value="NC_015437.1"/>
</dbReference>
<feature type="compositionally biased region" description="Basic and acidic residues" evidence="1">
    <location>
        <begin position="247"/>
        <end position="259"/>
    </location>
</feature>
<reference evidence="3 6" key="2">
    <citation type="submission" date="2011-04" db="EMBL/GenBank/DDBJ databases">
        <title>The complete genome of Selenomonas sputigena DSM 20758.</title>
        <authorList>
            <consortium name="US DOE Joint Genome Institute (JGI-PGF)"/>
            <person name="Lucas S."/>
            <person name="Copeland A."/>
            <person name="Lapidus A."/>
            <person name="Bruce D."/>
            <person name="Goodwin L."/>
            <person name="Pitluck S."/>
            <person name="Peters L."/>
            <person name="Kyrpides N."/>
            <person name="Mavromatis K."/>
            <person name="Ivanova N."/>
            <person name="Ovchinnikova G."/>
            <person name="Teshima H."/>
            <person name="Detter J.C."/>
            <person name="Tapia R."/>
            <person name="Han C."/>
            <person name="Land M."/>
            <person name="Hauser L."/>
            <person name="Markowitz V."/>
            <person name="Cheng J.-F."/>
            <person name="Hugenholtz P."/>
            <person name="Woyke T."/>
            <person name="Wu D."/>
            <person name="Gronow S."/>
            <person name="Wellnitz S."/>
            <person name="Schneider S."/>
            <person name="Klenk H.-P."/>
            <person name="Eisen J.A."/>
        </authorList>
    </citation>
    <scope>NUCLEOTIDE SEQUENCE [LARGE SCALE GENOMIC DNA]</scope>
    <source>
        <strain evidence="3">ATCC 35185</strain>
        <strain evidence="6">ATCC 35185 / DSM 20758 / VPI D19B-28</strain>
    </source>
</reference>
<feature type="compositionally biased region" description="Low complexity" evidence="1">
    <location>
        <begin position="186"/>
        <end position="195"/>
    </location>
</feature>
<evidence type="ECO:0000313" key="5">
    <source>
        <dbReference type="Proteomes" id="UP000003505"/>
    </source>
</evidence>
<dbReference type="OrthoDB" id="53812at2"/>